<dbReference type="AlphaFoldDB" id="A0A7M3MDB5"/>
<evidence type="ECO:0000313" key="8">
    <source>
        <dbReference type="Proteomes" id="UP000448292"/>
    </source>
</evidence>
<dbReference type="InterPro" id="IPR013785">
    <property type="entry name" value="Aldolase_TIM"/>
</dbReference>
<comment type="caution">
    <text evidence="7">The sequence shown here is derived from an EMBL/GenBank/DDBJ whole genome shotgun (WGS) entry which is preliminary data.</text>
</comment>
<dbReference type="SFLD" id="SFLDS00029">
    <property type="entry name" value="Radical_SAM"/>
    <property type="match status" value="1"/>
</dbReference>
<dbReference type="PANTHER" id="PTHR43409:SF16">
    <property type="entry name" value="SLR0320 PROTEIN"/>
    <property type="match status" value="1"/>
</dbReference>
<keyword evidence="2" id="KW-0949">S-adenosyl-L-methionine</keyword>
<dbReference type="Proteomes" id="UP000448292">
    <property type="component" value="Unassembled WGS sequence"/>
</dbReference>
<dbReference type="CDD" id="cd01335">
    <property type="entry name" value="Radical_SAM"/>
    <property type="match status" value="1"/>
</dbReference>
<evidence type="ECO:0000256" key="2">
    <source>
        <dbReference type="ARBA" id="ARBA00022691"/>
    </source>
</evidence>
<dbReference type="GO" id="GO:0051536">
    <property type="term" value="F:iron-sulfur cluster binding"/>
    <property type="evidence" value="ECO:0007669"/>
    <property type="project" value="UniProtKB-KW"/>
</dbReference>
<dbReference type="PANTHER" id="PTHR43409">
    <property type="entry name" value="ANAEROBIC MAGNESIUM-PROTOPORPHYRIN IX MONOMETHYL ESTER CYCLASE-RELATED"/>
    <property type="match status" value="1"/>
</dbReference>
<evidence type="ECO:0000256" key="1">
    <source>
        <dbReference type="ARBA" id="ARBA00001966"/>
    </source>
</evidence>
<evidence type="ECO:0000259" key="6">
    <source>
        <dbReference type="PROSITE" id="PS51918"/>
    </source>
</evidence>
<dbReference type="GO" id="GO:0003824">
    <property type="term" value="F:catalytic activity"/>
    <property type="evidence" value="ECO:0007669"/>
    <property type="project" value="InterPro"/>
</dbReference>
<dbReference type="OrthoDB" id="9815044at2"/>
<proteinExistence type="predicted"/>
<dbReference type="SUPFAM" id="SSF102114">
    <property type="entry name" value="Radical SAM enzymes"/>
    <property type="match status" value="1"/>
</dbReference>
<protein>
    <submittedName>
        <fullName evidence="7">Radical SAM protein</fullName>
    </submittedName>
</protein>
<dbReference type="Pfam" id="PF16199">
    <property type="entry name" value="Radical_SAM_C"/>
    <property type="match status" value="1"/>
</dbReference>
<dbReference type="GO" id="GO:0005829">
    <property type="term" value="C:cytosol"/>
    <property type="evidence" value="ECO:0007669"/>
    <property type="project" value="TreeGrafter"/>
</dbReference>
<dbReference type="InterPro" id="IPR006638">
    <property type="entry name" value="Elp3/MiaA/NifB-like_rSAM"/>
</dbReference>
<name>A0A7M3MDB5_9BACT</name>
<dbReference type="Gene3D" id="3.20.20.70">
    <property type="entry name" value="Aldolase class I"/>
    <property type="match status" value="1"/>
</dbReference>
<keyword evidence="5" id="KW-0411">Iron-sulfur</keyword>
<accession>A0A7M3MDB5</accession>
<evidence type="ECO:0000256" key="5">
    <source>
        <dbReference type="ARBA" id="ARBA00023014"/>
    </source>
</evidence>
<dbReference type="SMART" id="SM00729">
    <property type="entry name" value="Elp3"/>
    <property type="match status" value="1"/>
</dbReference>
<sequence length="357" mass="38422">MSPFHSNIATLRHPEPQSTARAPVRPVFLPFAGCPYRCMYCAQDDQTGIHAGAIAPGDLKRELALEFRTRDKPVELAFYGGTFTAIPGELMQAYLDIAASLKKAGLVARVRCSTRPDCLDSQTLDRLARSGVDMVEVGVQSFDDAVLAASGRGYDGVAALRGCEAVHAAGLELGIQLLPGLPAMTPGIFTHDVFATASLAPSVARLYPLLVLEKTPLADKWRAGAFAPWAVEDTVNALAGALPVLWKAGVRVIRTGLAPETDLDAAYLAGPRHPAMGQRVRSLALQRLLEPTLLSIPGPVRLEYPRRFQGELWGHCGELAPAYARLGLHRENTVPHGPPWDGNLFVMSQLPDSAPTR</sequence>
<keyword evidence="3" id="KW-0479">Metal-binding</keyword>
<dbReference type="Pfam" id="PF04055">
    <property type="entry name" value="Radical_SAM"/>
    <property type="match status" value="1"/>
</dbReference>
<dbReference type="PROSITE" id="PS51918">
    <property type="entry name" value="RADICAL_SAM"/>
    <property type="match status" value="1"/>
</dbReference>
<evidence type="ECO:0000256" key="4">
    <source>
        <dbReference type="ARBA" id="ARBA00023004"/>
    </source>
</evidence>
<dbReference type="InterPro" id="IPR051198">
    <property type="entry name" value="BchE-like"/>
</dbReference>
<dbReference type="GO" id="GO:0046872">
    <property type="term" value="F:metal ion binding"/>
    <property type="evidence" value="ECO:0007669"/>
    <property type="project" value="UniProtKB-KW"/>
</dbReference>
<dbReference type="EMBL" id="QMIE01000010">
    <property type="protein sequence ID" value="TVM16593.1"/>
    <property type="molecule type" value="Genomic_DNA"/>
</dbReference>
<feature type="domain" description="Radical SAM core" evidence="6">
    <location>
        <begin position="21"/>
        <end position="254"/>
    </location>
</feature>
<reference evidence="7 8" key="1">
    <citation type="submission" date="2018-06" db="EMBL/GenBank/DDBJ databases">
        <title>Complete genome of Desulfovibrio indonesiensis P37SLT.</title>
        <authorList>
            <person name="Crispim J.S."/>
            <person name="Vidigal P.M.P."/>
            <person name="Silva L.C.F."/>
            <person name="Laguardia C.N."/>
            <person name="Araujo L.C."/>
            <person name="Dias R.S."/>
            <person name="Sousa M.P."/>
            <person name="Paula S.O."/>
            <person name="Silva C."/>
        </authorList>
    </citation>
    <scope>NUCLEOTIDE SEQUENCE [LARGE SCALE GENOMIC DNA]</scope>
    <source>
        <strain evidence="7 8">P37SLT</strain>
    </source>
</reference>
<dbReference type="InterPro" id="IPR007197">
    <property type="entry name" value="rSAM"/>
</dbReference>
<dbReference type="SFLD" id="SFLDG01086">
    <property type="entry name" value="elongater_protein-like"/>
    <property type="match status" value="1"/>
</dbReference>
<organism evidence="7 8">
    <name type="scientific">Oceanidesulfovibrio indonesiensis</name>
    <dbReference type="NCBI Taxonomy" id="54767"/>
    <lineage>
        <taxon>Bacteria</taxon>
        <taxon>Pseudomonadati</taxon>
        <taxon>Thermodesulfobacteriota</taxon>
        <taxon>Desulfovibrionia</taxon>
        <taxon>Desulfovibrionales</taxon>
        <taxon>Desulfovibrionaceae</taxon>
        <taxon>Oceanidesulfovibrio</taxon>
    </lineage>
</organism>
<dbReference type="RefSeq" id="WP_144303342.1">
    <property type="nucleotide sequence ID" value="NZ_QMIE01000010.1"/>
</dbReference>
<keyword evidence="4" id="KW-0408">Iron</keyword>
<keyword evidence="8" id="KW-1185">Reference proteome</keyword>
<gene>
    <name evidence="7" type="ORF">DPQ33_11355</name>
</gene>
<dbReference type="InterPro" id="IPR032432">
    <property type="entry name" value="Radical_SAM_C"/>
</dbReference>
<evidence type="ECO:0000256" key="3">
    <source>
        <dbReference type="ARBA" id="ARBA00022723"/>
    </source>
</evidence>
<dbReference type="SFLD" id="SFLDG01082">
    <property type="entry name" value="B12-binding_domain_containing"/>
    <property type="match status" value="1"/>
</dbReference>
<evidence type="ECO:0000313" key="7">
    <source>
        <dbReference type="EMBL" id="TVM16593.1"/>
    </source>
</evidence>
<comment type="cofactor">
    <cofactor evidence="1">
        <name>[4Fe-4S] cluster</name>
        <dbReference type="ChEBI" id="CHEBI:49883"/>
    </cofactor>
</comment>
<dbReference type="InterPro" id="IPR058240">
    <property type="entry name" value="rSAM_sf"/>
</dbReference>